<sequence length="80" mass="9564">METVLLMLVFITATVVILYLYSAYDRNRRRLDLKRQAANRFRMQAEHRMGCLRKTNENLRRRLADIHGRLIDMELRDGNA</sequence>
<keyword evidence="1" id="KW-0472">Membrane</keyword>
<dbReference type="PATRIC" id="fig|1121439.3.peg.1255"/>
<dbReference type="STRING" id="1121439.dsat_0042"/>
<accession>S7UKM5</accession>
<reference evidence="2 3" key="1">
    <citation type="journal article" date="2013" name="Genome Announc.">
        <title>Draft genome sequences for three mercury-methylating, sulfate-reducing bacteria.</title>
        <authorList>
            <person name="Brown S.D."/>
            <person name="Hurt R.A.Jr."/>
            <person name="Gilmour C.C."/>
            <person name="Elias D.A."/>
        </authorList>
    </citation>
    <scope>NUCLEOTIDE SEQUENCE [LARGE SCALE GENOMIC DNA]</scope>
    <source>
        <strain evidence="2 3">DSM 16529</strain>
    </source>
</reference>
<dbReference type="Proteomes" id="UP000014975">
    <property type="component" value="Unassembled WGS sequence"/>
</dbReference>
<dbReference type="RefSeq" id="WP_020885448.1">
    <property type="nucleotide sequence ID" value="NZ_ATHI01000011.1"/>
</dbReference>
<dbReference type="AlphaFoldDB" id="S7UKM5"/>
<keyword evidence="1" id="KW-1133">Transmembrane helix</keyword>
<evidence type="ECO:0000313" key="2">
    <source>
        <dbReference type="EMBL" id="EPR34394.1"/>
    </source>
</evidence>
<dbReference type="EMBL" id="ATHI01000011">
    <property type="protein sequence ID" value="EPR34394.1"/>
    <property type="molecule type" value="Genomic_DNA"/>
</dbReference>
<protein>
    <submittedName>
        <fullName evidence="2">Uncharacterized protein</fullName>
    </submittedName>
</protein>
<evidence type="ECO:0000256" key="1">
    <source>
        <dbReference type="SAM" id="Phobius"/>
    </source>
</evidence>
<dbReference type="OrthoDB" id="9944171at2"/>
<feature type="transmembrane region" description="Helical" evidence="1">
    <location>
        <begin position="6"/>
        <end position="24"/>
    </location>
</feature>
<organism evidence="2 3">
    <name type="scientific">Alkalidesulfovibrio alkalitolerans DSM 16529</name>
    <dbReference type="NCBI Taxonomy" id="1121439"/>
    <lineage>
        <taxon>Bacteria</taxon>
        <taxon>Pseudomonadati</taxon>
        <taxon>Thermodesulfobacteriota</taxon>
        <taxon>Desulfovibrionia</taxon>
        <taxon>Desulfovibrionales</taxon>
        <taxon>Desulfovibrionaceae</taxon>
        <taxon>Alkalidesulfovibrio</taxon>
    </lineage>
</organism>
<keyword evidence="1" id="KW-0812">Transmembrane</keyword>
<keyword evidence="3" id="KW-1185">Reference proteome</keyword>
<name>S7UKM5_9BACT</name>
<dbReference type="eggNOG" id="ENOG5032GG7">
    <property type="taxonomic scope" value="Bacteria"/>
</dbReference>
<proteinExistence type="predicted"/>
<gene>
    <name evidence="2" type="ORF">dsat_0042</name>
</gene>
<comment type="caution">
    <text evidence="2">The sequence shown here is derived from an EMBL/GenBank/DDBJ whole genome shotgun (WGS) entry which is preliminary data.</text>
</comment>
<evidence type="ECO:0000313" key="3">
    <source>
        <dbReference type="Proteomes" id="UP000014975"/>
    </source>
</evidence>